<dbReference type="AlphaFoldDB" id="A0A166AQK0"/>
<evidence type="ECO:0000313" key="3">
    <source>
        <dbReference type="Proteomes" id="UP000077755"/>
    </source>
</evidence>
<keyword evidence="3" id="KW-1185">Reference proteome</keyword>
<protein>
    <submittedName>
        <fullName evidence="1">Uncharacterized protein</fullName>
    </submittedName>
</protein>
<organism evidence="1">
    <name type="scientific">Daucus carota subsp. sativus</name>
    <name type="common">Carrot</name>
    <dbReference type="NCBI Taxonomy" id="79200"/>
    <lineage>
        <taxon>Eukaryota</taxon>
        <taxon>Viridiplantae</taxon>
        <taxon>Streptophyta</taxon>
        <taxon>Embryophyta</taxon>
        <taxon>Tracheophyta</taxon>
        <taxon>Spermatophyta</taxon>
        <taxon>Magnoliopsida</taxon>
        <taxon>eudicotyledons</taxon>
        <taxon>Gunneridae</taxon>
        <taxon>Pentapetalae</taxon>
        <taxon>asterids</taxon>
        <taxon>campanulids</taxon>
        <taxon>Apiales</taxon>
        <taxon>Apiaceae</taxon>
        <taxon>Apioideae</taxon>
        <taxon>Scandiceae</taxon>
        <taxon>Daucinae</taxon>
        <taxon>Daucus</taxon>
        <taxon>Daucus sect. Daucus</taxon>
    </lineage>
</organism>
<accession>A0A166AQK0</accession>
<proteinExistence type="predicted"/>
<name>A0A166AQK0_DAUCS</name>
<dbReference type="Proteomes" id="UP000077755">
    <property type="component" value="Chromosome 3"/>
</dbReference>
<sequence length="122" mass="13488">MDVEQDRNGCPLDELLAEVDQMQEANAIEHVTFSEPAIEHSQQPLTESRNANHIVEGSATHYGRTEKEIMMTETAAIPTARESAGPVVEKSKPVIADLTSTVRNVKLLDMNLLKGYLLSNRT</sequence>
<evidence type="ECO:0000313" key="1">
    <source>
        <dbReference type="EMBL" id="KZN01639.1"/>
    </source>
</evidence>
<reference evidence="1" key="1">
    <citation type="journal article" date="2016" name="Nat. Genet.">
        <title>A high-quality carrot genome assembly provides new insights into carotenoid accumulation and asterid genome evolution.</title>
        <authorList>
            <person name="Iorizzo M."/>
            <person name="Ellison S."/>
            <person name="Senalik D."/>
            <person name="Zeng P."/>
            <person name="Satapoomin P."/>
            <person name="Huang J."/>
            <person name="Bowman M."/>
            <person name="Iovene M."/>
            <person name="Sanseverino W."/>
            <person name="Cavagnaro P."/>
            <person name="Yildiz M."/>
            <person name="Macko-Podgorni A."/>
            <person name="Moranska E."/>
            <person name="Grzebelus E."/>
            <person name="Grzebelus D."/>
            <person name="Ashrafi H."/>
            <person name="Zheng Z."/>
            <person name="Cheng S."/>
            <person name="Spooner D."/>
            <person name="Van Deynze A."/>
            <person name="Simon P."/>
        </authorList>
    </citation>
    <scope>NUCLEOTIDE SEQUENCE [LARGE SCALE GENOMIC DNA]</scope>
    <source>
        <tissue evidence="1">Leaf</tissue>
    </source>
</reference>
<dbReference type="EMBL" id="LNRQ01000003">
    <property type="protein sequence ID" value="KZN01639.1"/>
    <property type="molecule type" value="Genomic_DNA"/>
</dbReference>
<dbReference type="Gramene" id="KZN01639">
    <property type="protein sequence ID" value="KZN01639"/>
    <property type="gene ID" value="DCAR_010393"/>
</dbReference>
<evidence type="ECO:0000313" key="2">
    <source>
        <dbReference type="EMBL" id="WOG92549.1"/>
    </source>
</evidence>
<gene>
    <name evidence="1" type="ORF">DCAR_010393</name>
    <name evidence="2" type="ORF">DCAR_0311821</name>
</gene>
<dbReference type="EMBL" id="CP093345">
    <property type="protein sequence ID" value="WOG92549.1"/>
    <property type="molecule type" value="Genomic_DNA"/>
</dbReference>
<reference evidence="2" key="2">
    <citation type="submission" date="2022-03" db="EMBL/GenBank/DDBJ databases">
        <title>Draft title - Genomic analysis of global carrot germplasm unveils the trajectory of domestication and the origin of high carotenoid orange carrot.</title>
        <authorList>
            <person name="Iorizzo M."/>
            <person name="Ellison S."/>
            <person name="Senalik D."/>
            <person name="Macko-Podgorni A."/>
            <person name="Grzebelus D."/>
            <person name="Bostan H."/>
            <person name="Rolling W."/>
            <person name="Curaba J."/>
            <person name="Simon P."/>
        </authorList>
    </citation>
    <scope>NUCLEOTIDE SEQUENCE</scope>
    <source>
        <tissue evidence="2">Leaf</tissue>
    </source>
</reference>